<keyword evidence="10 17" id="KW-0675">Receptor</keyword>
<protein>
    <submittedName>
        <fullName evidence="17">G-protein coupled receptor Mth</fullName>
    </submittedName>
</protein>
<evidence type="ECO:0000256" key="12">
    <source>
        <dbReference type="ARBA" id="ARBA00023224"/>
    </source>
</evidence>
<dbReference type="InterPro" id="IPR017981">
    <property type="entry name" value="GPCR_2-like_7TM"/>
</dbReference>
<evidence type="ECO:0000256" key="6">
    <source>
        <dbReference type="ARBA" id="ARBA00022989"/>
    </source>
</evidence>
<dbReference type="InterPro" id="IPR044860">
    <property type="entry name" value="Methusela_ecto_dom_1"/>
</dbReference>
<evidence type="ECO:0000256" key="4">
    <source>
        <dbReference type="ARBA" id="ARBA00022692"/>
    </source>
</evidence>
<evidence type="ECO:0000259" key="16">
    <source>
        <dbReference type="PROSITE" id="PS50261"/>
    </source>
</evidence>
<dbReference type="Gene3D" id="2.30.160.11">
    <property type="match status" value="1"/>
</dbReference>
<dbReference type="PANTHER" id="PTHR47154">
    <property type="entry name" value="G-PROTEIN COUPLED RECEPTOR MTH-RELATED"/>
    <property type="match status" value="1"/>
</dbReference>
<keyword evidence="8 14" id="KW-0472">Membrane</keyword>
<evidence type="ECO:0000256" key="10">
    <source>
        <dbReference type="ARBA" id="ARBA00023170"/>
    </source>
</evidence>
<keyword evidence="12" id="KW-0807">Transducer</keyword>
<dbReference type="EMBL" id="AP029265">
    <property type="protein sequence ID" value="BFF98411.1"/>
    <property type="molecule type" value="Genomic_DNA"/>
</dbReference>
<feature type="domain" description="G-protein coupled receptors family 2 profile 2" evidence="16">
    <location>
        <begin position="211"/>
        <end position="476"/>
    </location>
</feature>
<feature type="transmembrane region" description="Helical" evidence="14">
    <location>
        <begin position="370"/>
        <end position="392"/>
    </location>
</feature>
<feature type="transmembrane region" description="Helical" evidence="14">
    <location>
        <begin position="278"/>
        <end position="296"/>
    </location>
</feature>
<dbReference type="Gene3D" id="2.170.180.11">
    <property type="entry name" value="Methuselah ectodomain, domain 2"/>
    <property type="match status" value="1"/>
</dbReference>
<evidence type="ECO:0000256" key="14">
    <source>
        <dbReference type="SAM" id="Phobius"/>
    </source>
</evidence>
<dbReference type="SUPFAM" id="SSF63877">
    <property type="entry name" value="Methuselah ectodomain"/>
    <property type="match status" value="1"/>
</dbReference>
<comment type="subcellular location">
    <subcellularLocation>
        <location evidence="1">Cell membrane</location>
        <topology evidence="1">Multi-pass membrane protein</topology>
    </subcellularLocation>
</comment>
<dbReference type="SUPFAM" id="SSF81321">
    <property type="entry name" value="Family A G protein-coupled receptor-like"/>
    <property type="match status" value="1"/>
</dbReference>
<feature type="transmembrane region" description="Helical" evidence="14">
    <location>
        <begin position="464"/>
        <end position="482"/>
    </location>
</feature>
<dbReference type="GO" id="GO:0008528">
    <property type="term" value="F:G protein-coupled peptide receptor activity"/>
    <property type="evidence" value="ECO:0007669"/>
    <property type="project" value="TreeGrafter"/>
</dbReference>
<feature type="transmembrane region" description="Helical" evidence="14">
    <location>
        <begin position="316"/>
        <end position="337"/>
    </location>
</feature>
<keyword evidence="6 14" id="KW-1133">Transmembrane helix</keyword>
<comment type="similarity">
    <text evidence="2">Belongs to the G-protein coupled receptor 2 family. Mth subfamily.</text>
</comment>
<keyword evidence="9" id="KW-1015">Disulfide bond</keyword>
<feature type="region of interest" description="Disordered" evidence="13">
    <location>
        <begin position="504"/>
        <end position="524"/>
    </location>
</feature>
<name>A0AAU9FQW1_DROMD</name>
<evidence type="ECO:0000256" key="1">
    <source>
        <dbReference type="ARBA" id="ARBA00004651"/>
    </source>
</evidence>
<dbReference type="PROSITE" id="PS50261">
    <property type="entry name" value="G_PROTEIN_RECEP_F2_4"/>
    <property type="match status" value="1"/>
</dbReference>
<dbReference type="FunFam" id="1.20.1070.10:FF:000297">
    <property type="entry name" value="G-protein coupled receptor Mth"/>
    <property type="match status" value="1"/>
</dbReference>
<dbReference type="CDD" id="cd15039">
    <property type="entry name" value="7tmB3_Methuselah-like"/>
    <property type="match status" value="1"/>
</dbReference>
<accession>A0AAU9FQW1</accession>
<evidence type="ECO:0000256" key="5">
    <source>
        <dbReference type="ARBA" id="ARBA00022729"/>
    </source>
</evidence>
<dbReference type="AlphaFoldDB" id="A0AAU9FQW1"/>
<evidence type="ECO:0000256" key="15">
    <source>
        <dbReference type="SAM" id="SignalP"/>
    </source>
</evidence>
<evidence type="ECO:0000256" key="8">
    <source>
        <dbReference type="ARBA" id="ARBA00023136"/>
    </source>
</evidence>
<dbReference type="GO" id="GO:0005886">
    <property type="term" value="C:plasma membrane"/>
    <property type="evidence" value="ECO:0007669"/>
    <property type="project" value="UniProtKB-SubCell"/>
</dbReference>
<keyword evidence="18" id="KW-1185">Reference proteome</keyword>
<evidence type="ECO:0000256" key="7">
    <source>
        <dbReference type="ARBA" id="ARBA00023040"/>
    </source>
</evidence>
<dbReference type="FunFam" id="2.30.160.11:FF:000001">
    <property type="entry name" value="G-protein coupled receptor Mth"/>
    <property type="match status" value="1"/>
</dbReference>
<dbReference type="Pfam" id="PF06652">
    <property type="entry name" value="Methuselah_N"/>
    <property type="match status" value="1"/>
</dbReference>
<keyword evidence="7" id="KW-0297">G-protein coupled receptor</keyword>
<keyword evidence="3" id="KW-1003">Cell membrane</keyword>
<organism evidence="17 18">
    <name type="scientific">Drosophila madeirensis</name>
    <name type="common">Fruit fly</name>
    <dbReference type="NCBI Taxonomy" id="30013"/>
    <lineage>
        <taxon>Eukaryota</taxon>
        <taxon>Metazoa</taxon>
        <taxon>Ecdysozoa</taxon>
        <taxon>Arthropoda</taxon>
        <taxon>Hexapoda</taxon>
        <taxon>Insecta</taxon>
        <taxon>Pterygota</taxon>
        <taxon>Neoptera</taxon>
        <taxon>Endopterygota</taxon>
        <taxon>Diptera</taxon>
        <taxon>Brachycera</taxon>
        <taxon>Muscomorpha</taxon>
        <taxon>Ephydroidea</taxon>
        <taxon>Drosophilidae</taxon>
        <taxon>Drosophila</taxon>
        <taxon>Sophophora</taxon>
    </lineage>
</organism>
<evidence type="ECO:0000256" key="11">
    <source>
        <dbReference type="ARBA" id="ARBA00023180"/>
    </source>
</evidence>
<dbReference type="Pfam" id="PF00002">
    <property type="entry name" value="7tm_2"/>
    <property type="match status" value="1"/>
</dbReference>
<evidence type="ECO:0000313" key="18">
    <source>
        <dbReference type="Proteomes" id="UP001500889"/>
    </source>
</evidence>
<proteinExistence type="inferred from homology"/>
<evidence type="ECO:0000256" key="13">
    <source>
        <dbReference type="SAM" id="MobiDB-lite"/>
    </source>
</evidence>
<evidence type="ECO:0000313" key="17">
    <source>
        <dbReference type="EMBL" id="BFF98411.1"/>
    </source>
</evidence>
<dbReference type="InterPro" id="IPR010596">
    <property type="entry name" value="Methuselah_N_dom"/>
</dbReference>
<keyword evidence="5 15" id="KW-0732">Signal</keyword>
<sequence>MLKLFYIAGLILLDAAIFSGTEIESMPCDFFDTVNVTGSQRLVNGSYLYHDLLIPSELTAAYNYTVLPDGTREPVETHLRGCVCKLRTCLRFCCHHSQLMANGQCSGSVDLTRLNPYVNVTLQNGTVFRGHFQKEFIPQSDLPKPCNEMYSLNDREETDQYTVFENGSLSRSYDNVTMSKRDYCLQPEHLKEGETTSLRIVAHNCAIKSGDKTGQTIVLICSLVCLFSTITVYRCLKKLRNLHGNCFVCCLICLFMGYLFLLLDLWELTNNFCATAGYTGYYFVMSTFLWLSVISWDLRSSLGISQGASYQSKYLFLLYSIYAWGMAFIFTAVIYLVDHLVEDNAENEPWMPGVTFYSCWIKTHDWSAMLYLYGPMLIVIIFNATMFILTAIEIIAVKRQLQVVADRQERKQKHNSDKQTYGLFLRLFIIMGVNWSLEIVSYLVQSHEFWKRVLRIADYVNWSLGIIIFFLFVTKLSVLKLFKKRYQSRNIRSVVSLKSQGSRNTTAAKKLRRDTSSSQASTQI</sequence>
<feature type="transmembrane region" description="Helical" evidence="14">
    <location>
        <begin position="245"/>
        <end position="266"/>
    </location>
</feature>
<keyword evidence="11" id="KW-0325">Glycoprotein</keyword>
<reference evidence="17 18" key="1">
    <citation type="submission" date="2024-02" db="EMBL/GenBank/DDBJ databases">
        <title>A chromosome-level genome assembly of Drosophila madeirensis, a fruit fly species endemic to Madeira island.</title>
        <authorList>
            <person name="Tomihara K."/>
            <person name="Llopart A."/>
            <person name="Yamamoto D."/>
        </authorList>
    </citation>
    <scope>NUCLEOTIDE SEQUENCE [LARGE SCALE GENOMIC DNA]</scope>
    <source>
        <strain evidence="17 18">RF1</strain>
    </source>
</reference>
<dbReference type="CDD" id="cd00251">
    <property type="entry name" value="Mth_Ecto"/>
    <property type="match status" value="1"/>
</dbReference>
<dbReference type="Gene3D" id="1.20.1070.10">
    <property type="entry name" value="Rhodopsin 7-helix transmembrane proteins"/>
    <property type="match status" value="1"/>
</dbReference>
<feature type="signal peptide" evidence="15">
    <location>
        <begin position="1"/>
        <end position="23"/>
    </location>
</feature>
<feature type="chain" id="PRO_5043739843" evidence="15">
    <location>
        <begin position="24"/>
        <end position="524"/>
    </location>
</feature>
<dbReference type="InterPro" id="IPR023311">
    <property type="entry name" value="Methusela_ecto_dom_2"/>
</dbReference>
<evidence type="ECO:0000256" key="9">
    <source>
        <dbReference type="ARBA" id="ARBA00023157"/>
    </source>
</evidence>
<dbReference type="InterPro" id="IPR036272">
    <property type="entry name" value="Methuselah_N_sf"/>
</dbReference>
<evidence type="ECO:0000256" key="2">
    <source>
        <dbReference type="ARBA" id="ARBA00008979"/>
    </source>
</evidence>
<feature type="transmembrane region" description="Helical" evidence="14">
    <location>
        <begin position="214"/>
        <end position="233"/>
    </location>
</feature>
<dbReference type="InterPro" id="IPR051384">
    <property type="entry name" value="Mth_GPCR"/>
</dbReference>
<dbReference type="InterPro" id="IPR000832">
    <property type="entry name" value="GPCR_2_secretin-like"/>
</dbReference>
<feature type="transmembrane region" description="Helical" evidence="14">
    <location>
        <begin position="423"/>
        <end position="444"/>
    </location>
</feature>
<dbReference type="GO" id="GO:0007166">
    <property type="term" value="P:cell surface receptor signaling pathway"/>
    <property type="evidence" value="ECO:0007669"/>
    <property type="project" value="InterPro"/>
</dbReference>
<dbReference type="Proteomes" id="UP001500889">
    <property type="component" value="Chromosome J"/>
</dbReference>
<gene>
    <name evidence="17" type="ORF">DMAD_06586</name>
</gene>
<keyword evidence="4 14" id="KW-0812">Transmembrane</keyword>
<evidence type="ECO:0000256" key="3">
    <source>
        <dbReference type="ARBA" id="ARBA00022475"/>
    </source>
</evidence>
<dbReference type="PANTHER" id="PTHR47154:SF2">
    <property type="entry name" value="G-PROTEIN COUPLED RECEPTOR MTH-RELATED"/>
    <property type="match status" value="1"/>
</dbReference>